<feature type="region of interest" description="Disordered" evidence="3">
    <location>
        <begin position="24"/>
        <end position="84"/>
    </location>
</feature>
<evidence type="ECO:0000313" key="5">
    <source>
        <dbReference type="EMBL" id="MDC0715747.1"/>
    </source>
</evidence>
<evidence type="ECO:0000259" key="4">
    <source>
        <dbReference type="Pfam" id="PF01483"/>
    </source>
</evidence>
<feature type="compositionally biased region" description="Low complexity" evidence="3">
    <location>
        <begin position="29"/>
        <end position="84"/>
    </location>
</feature>
<dbReference type="SUPFAM" id="SSF49785">
    <property type="entry name" value="Galactose-binding domain-like"/>
    <property type="match status" value="1"/>
</dbReference>
<dbReference type="SUPFAM" id="SSF46458">
    <property type="entry name" value="Globin-like"/>
    <property type="match status" value="2"/>
</dbReference>
<dbReference type="Proteomes" id="UP001221686">
    <property type="component" value="Unassembled WGS sequence"/>
</dbReference>
<evidence type="ECO:0000256" key="1">
    <source>
        <dbReference type="ARBA" id="ARBA00022670"/>
    </source>
</evidence>
<accession>A0ABT5DQ22</accession>
<evidence type="ECO:0000256" key="3">
    <source>
        <dbReference type="SAM" id="MobiDB-lite"/>
    </source>
</evidence>
<protein>
    <recommendedName>
        <fullName evidence="4">P/Homo B domain-containing protein</fullName>
    </recommendedName>
</protein>
<dbReference type="InterPro" id="IPR012292">
    <property type="entry name" value="Globin/Proto"/>
</dbReference>
<keyword evidence="6" id="KW-1185">Reference proteome</keyword>
<proteinExistence type="predicted"/>
<dbReference type="Gene3D" id="2.60.120.260">
    <property type="entry name" value="Galactose-binding domain-like"/>
    <property type="match status" value="1"/>
</dbReference>
<dbReference type="RefSeq" id="WP_272084172.1">
    <property type="nucleotide sequence ID" value="NZ_JAQNDL010000001.1"/>
</dbReference>
<keyword evidence="2" id="KW-0378">Hydrolase</keyword>
<evidence type="ECO:0000313" key="6">
    <source>
        <dbReference type="Proteomes" id="UP001221686"/>
    </source>
</evidence>
<dbReference type="InterPro" id="IPR002884">
    <property type="entry name" value="P_dom"/>
</dbReference>
<dbReference type="InterPro" id="IPR008979">
    <property type="entry name" value="Galactose-bd-like_sf"/>
</dbReference>
<sequence length="566" mass="58406">MHKFDLRSSLALVGGFGLLVACPPGGGTTTETDTDTSSSETSTTELPGTSVAPTTDPTTTTGTTVPTTTETTTAATTTTTTTTTTGEPDGALCVALGGQDGIAALVAAAVQGVLLDDKINAYFLNSDVDGGNLGTCLEKQLGALAGCDGVEYDCQDMQAAHAGLGISALDFADFAADFAVALDTHQASHPELGDDDKDTILSALAAMEADIVEDPDGDQTLYQRLGRKPALRALVGVSGEAGSFLDNVALDPAINGFFGAADHARLNTCLTRQLGGIDGPSKYGLEVDAPAPADPGVAAANPCKSMAEAHEGLTDAKDMGGIDIMDFGALLGDLVAAMNTFMVPQPDQDVLLGVLGSMCEDIVMLSAKNDCPTAQKLEVVEATAIGGMVIDEIYDGSFATMWCHEIEVPDDPINFVRGVELKLGINHNWVGDLTVKLISPEDKVLTLVSRPGLLEMNDDGGGCCGDSANLSKDFPLTFKDGALHAAEDLGKALANTNQVVCKDDGINPCEWAPSPGSGPGMSFADFFGDTATGTWRLCVADSNINDAGLVDSIALAVQRVKYDPMP</sequence>
<reference evidence="5 6" key="1">
    <citation type="submission" date="2022-11" db="EMBL/GenBank/DDBJ databases">
        <title>Minimal conservation of predation-associated metabolite biosynthetic gene clusters underscores biosynthetic potential of Myxococcota including descriptions for ten novel species: Archangium lansinium sp. nov., Myxococcus landrumus sp. nov., Nannocystis bai.</title>
        <authorList>
            <person name="Ahearne A."/>
            <person name="Stevens C."/>
            <person name="Dowd S."/>
        </authorList>
    </citation>
    <scope>NUCLEOTIDE SEQUENCE [LARGE SCALE GENOMIC DNA]</scope>
    <source>
        <strain evidence="5 6">BB15-2</strain>
    </source>
</reference>
<dbReference type="InterPro" id="IPR009050">
    <property type="entry name" value="Globin-like_sf"/>
</dbReference>
<gene>
    <name evidence="5" type="ORF">POL25_02515</name>
</gene>
<dbReference type="EMBL" id="JAQNDL010000001">
    <property type="protein sequence ID" value="MDC0715747.1"/>
    <property type="molecule type" value="Genomic_DNA"/>
</dbReference>
<evidence type="ECO:0000256" key="2">
    <source>
        <dbReference type="ARBA" id="ARBA00022801"/>
    </source>
</evidence>
<keyword evidence="1" id="KW-0645">Protease</keyword>
<feature type="domain" description="P/Homo B" evidence="4">
    <location>
        <begin position="418"/>
        <end position="452"/>
    </location>
</feature>
<dbReference type="Pfam" id="PF01483">
    <property type="entry name" value="P_proprotein"/>
    <property type="match status" value="1"/>
</dbReference>
<comment type="caution">
    <text evidence="5">The sequence shown here is derived from an EMBL/GenBank/DDBJ whole genome shotgun (WGS) entry which is preliminary data.</text>
</comment>
<dbReference type="PROSITE" id="PS51257">
    <property type="entry name" value="PROKAR_LIPOPROTEIN"/>
    <property type="match status" value="1"/>
</dbReference>
<name>A0ABT5DQ22_9BACT</name>
<organism evidence="5 6">
    <name type="scientific">Nannocystis bainbridge</name>
    <dbReference type="NCBI Taxonomy" id="2995303"/>
    <lineage>
        <taxon>Bacteria</taxon>
        <taxon>Pseudomonadati</taxon>
        <taxon>Myxococcota</taxon>
        <taxon>Polyangia</taxon>
        <taxon>Nannocystales</taxon>
        <taxon>Nannocystaceae</taxon>
        <taxon>Nannocystis</taxon>
    </lineage>
</organism>
<dbReference type="Gene3D" id="1.10.490.10">
    <property type="entry name" value="Globins"/>
    <property type="match status" value="2"/>
</dbReference>